<dbReference type="STRING" id="204669.Acid345_3626"/>
<accession>Q1IKH3</accession>
<dbReference type="RefSeq" id="WP_011524426.1">
    <property type="nucleotide sequence ID" value="NC_008009.1"/>
</dbReference>
<sequence>MLKAKSVLASLISAAVLATPYVSLAQSTAGSTTTTKKKSTSKKGASSVESQLDELKRQLDQQNQQIQTLQQQLQQRDANIQQMQQGVSQAQSAASAAQQAAQQAAAENQQKLQSVQSDMADLKTIQSNSVTTLQETQKRIVDLENPTALHYKGITLTPGGFIAAETLWRQNNESADIISSFNGIPYDHSPNSQLSEFRMTGRQSRLSLLAEGKLANVKMSGYYEMDFLGAAPTANENQSSSFNPRQRQLWAQAAFNNGWTITGGQTWSLWSSNKKGIETRQEWIPATIDGEYVVGYSFARLATFRITKNFHNKAWWAISLENPEMLNPSSLTTPPNVYGFGNGPTGADGSALSSTNTTSTDFMPDIITKLAFEPGWGHYEVKALMRVMRDKVPGNPAATPATSDYDDKAFAGGFGINGIMPLVKTKVDLILQANYGRGIGRYADSTNVETTYYQDGAINPLRQAQVLAGLETHPTTKLDWYFYGGDEYVGRSWFLGSDGKAYGYGSQMADNTGCELTYVGTAKCQANFRNLQEFTTGFWYRFYKGPAGTMQMGAQYEWIHKNTWHGDATTAPQPAAPEGTNNMFMTSFRYVLP</sequence>
<gene>
    <name evidence="3" type="ordered locus">Acid345_3626</name>
</gene>
<name>Q1IKH3_KORVE</name>
<dbReference type="HOGENOM" id="CLU_024503_1_0_0"/>
<evidence type="ECO:0000313" key="4">
    <source>
        <dbReference type="Proteomes" id="UP000002432"/>
    </source>
</evidence>
<keyword evidence="4" id="KW-1185">Reference proteome</keyword>
<organism evidence="3 4">
    <name type="scientific">Koribacter versatilis (strain Ellin345)</name>
    <dbReference type="NCBI Taxonomy" id="204669"/>
    <lineage>
        <taxon>Bacteria</taxon>
        <taxon>Pseudomonadati</taxon>
        <taxon>Acidobacteriota</taxon>
        <taxon>Terriglobia</taxon>
        <taxon>Terriglobales</taxon>
        <taxon>Candidatus Korobacteraceae</taxon>
        <taxon>Candidatus Korobacter</taxon>
    </lineage>
</organism>
<proteinExistence type="predicted"/>
<evidence type="ECO:0000256" key="2">
    <source>
        <dbReference type="SAM" id="SignalP"/>
    </source>
</evidence>
<feature type="chain" id="PRO_5004191137" evidence="2">
    <location>
        <begin position="26"/>
        <end position="593"/>
    </location>
</feature>
<dbReference type="EMBL" id="CP000360">
    <property type="protein sequence ID" value="ABF42627.1"/>
    <property type="molecule type" value="Genomic_DNA"/>
</dbReference>
<dbReference type="eggNOG" id="COG3064">
    <property type="taxonomic scope" value="Bacteria"/>
</dbReference>
<dbReference type="KEGG" id="aba:Acid345_3626"/>
<evidence type="ECO:0000313" key="3">
    <source>
        <dbReference type="EMBL" id="ABF42627.1"/>
    </source>
</evidence>
<dbReference type="EnsemblBacteria" id="ABF42627">
    <property type="protein sequence ID" value="ABF42627"/>
    <property type="gene ID" value="Acid345_3626"/>
</dbReference>
<feature type="signal peptide" evidence="2">
    <location>
        <begin position="1"/>
        <end position="25"/>
    </location>
</feature>
<dbReference type="Proteomes" id="UP000002432">
    <property type="component" value="Chromosome"/>
</dbReference>
<keyword evidence="2" id="KW-0732">Signal</keyword>
<feature type="region of interest" description="Disordered" evidence="1">
    <location>
        <begin position="27"/>
        <end position="47"/>
    </location>
</feature>
<dbReference type="AlphaFoldDB" id="Q1IKH3"/>
<protein>
    <submittedName>
        <fullName evidence="3">Uncharacterized protein</fullName>
    </submittedName>
</protein>
<evidence type="ECO:0000256" key="1">
    <source>
        <dbReference type="SAM" id="MobiDB-lite"/>
    </source>
</evidence>
<dbReference type="OrthoDB" id="128078at2"/>
<reference evidence="3 4" key="1">
    <citation type="journal article" date="2009" name="Appl. Environ. Microbiol.">
        <title>Three genomes from the phylum Acidobacteria provide insight into the lifestyles of these microorganisms in soils.</title>
        <authorList>
            <person name="Ward N.L."/>
            <person name="Challacombe J.F."/>
            <person name="Janssen P.H."/>
            <person name="Henrissat B."/>
            <person name="Coutinho P.M."/>
            <person name="Wu M."/>
            <person name="Xie G."/>
            <person name="Haft D.H."/>
            <person name="Sait M."/>
            <person name="Badger J."/>
            <person name="Barabote R.D."/>
            <person name="Bradley B."/>
            <person name="Brettin T.S."/>
            <person name="Brinkac L.M."/>
            <person name="Bruce D."/>
            <person name="Creasy T."/>
            <person name="Daugherty S.C."/>
            <person name="Davidsen T.M."/>
            <person name="DeBoy R.T."/>
            <person name="Detter J.C."/>
            <person name="Dodson R.J."/>
            <person name="Durkin A.S."/>
            <person name="Ganapathy A."/>
            <person name="Gwinn-Giglio M."/>
            <person name="Han C.S."/>
            <person name="Khouri H."/>
            <person name="Kiss H."/>
            <person name="Kothari S.P."/>
            <person name="Madupu R."/>
            <person name="Nelson K.E."/>
            <person name="Nelson W.C."/>
            <person name="Paulsen I."/>
            <person name="Penn K."/>
            <person name="Ren Q."/>
            <person name="Rosovitz M.J."/>
            <person name="Selengut J.D."/>
            <person name="Shrivastava S."/>
            <person name="Sullivan S.A."/>
            <person name="Tapia R."/>
            <person name="Thompson L.S."/>
            <person name="Watkins K.L."/>
            <person name="Yang Q."/>
            <person name="Yu C."/>
            <person name="Zafar N."/>
            <person name="Zhou L."/>
            <person name="Kuske C.R."/>
        </authorList>
    </citation>
    <scope>NUCLEOTIDE SEQUENCE [LARGE SCALE GENOMIC DNA]</scope>
    <source>
        <strain evidence="3 4">Ellin345</strain>
    </source>
</reference>